<dbReference type="PANTHER" id="PTHR32308:SF10">
    <property type="entry name" value="CITRATE LYASE SUBUNIT BETA"/>
    <property type="match status" value="1"/>
</dbReference>
<evidence type="ECO:0000256" key="1">
    <source>
        <dbReference type="ARBA" id="ARBA00001946"/>
    </source>
</evidence>
<dbReference type="Proteomes" id="UP000604117">
    <property type="component" value="Unassembled WGS sequence"/>
</dbReference>
<dbReference type="InterPro" id="IPR015813">
    <property type="entry name" value="Pyrv/PenolPyrv_kinase-like_dom"/>
</dbReference>
<proteinExistence type="predicted"/>
<dbReference type="RefSeq" id="WP_203714796.1">
    <property type="nucleotide sequence ID" value="NZ_BONE01000030.1"/>
</dbReference>
<dbReference type="SUPFAM" id="SSF51621">
    <property type="entry name" value="Phosphoenolpyruvate/pyruvate domain"/>
    <property type="match status" value="1"/>
</dbReference>
<keyword evidence="5" id="KW-1185">Reference proteome</keyword>
<organism evidence="4 5">
    <name type="scientific">Asanoa siamensis</name>
    <dbReference type="NCBI Taxonomy" id="926357"/>
    <lineage>
        <taxon>Bacteria</taxon>
        <taxon>Bacillati</taxon>
        <taxon>Actinomycetota</taxon>
        <taxon>Actinomycetes</taxon>
        <taxon>Micromonosporales</taxon>
        <taxon>Micromonosporaceae</taxon>
        <taxon>Asanoa</taxon>
    </lineage>
</organism>
<comment type="cofactor">
    <cofactor evidence="1">
        <name>Mg(2+)</name>
        <dbReference type="ChEBI" id="CHEBI:18420"/>
    </cofactor>
</comment>
<keyword evidence="2" id="KW-0479">Metal-binding</keyword>
<sequence length="393" mass="41306">MTGKLPESVYRELDQRLAPVDAVLRARARPAVTGRQPVHTVYLPADRFAPSVVAEWGAAALAALDASPPLPFPAELRDRVVAKLEREPVEDLRIDFEDGYGARGDDAEDVAAAAAGAALLSLAPAPPFLGVRVKSLEAATRRRAVRTLDLFLSAVDGVLPPGFVVTLPKVSAAAQIAAMATLCAHLEQAHGLPARSLLVEAQVETPLAVLGPDGTATVARLAVAGEGRLVGLHYGTYDYSAALGVAAAEQSLAHPVADHAKAVMQVAVAGTGVRLSDGSCNVLPVGPGIHAAWQLHHRLVLRSLAHGFYQGWDLHPAQLPTRYAATYAFFRSGCPAAVERLGAYLERQAGGILDEPATARALAGFLLRGLDCGALDPPEVPLHRQTLEALWAV</sequence>
<evidence type="ECO:0000256" key="3">
    <source>
        <dbReference type="ARBA" id="ARBA00022842"/>
    </source>
</evidence>
<gene>
    <name evidence="4" type="ORF">Asi02nite_38400</name>
</gene>
<dbReference type="Gene3D" id="3.20.20.60">
    <property type="entry name" value="Phosphoenolpyruvate-binding domains"/>
    <property type="match status" value="1"/>
</dbReference>
<protein>
    <submittedName>
        <fullName evidence="4">Aldolase</fullName>
    </submittedName>
</protein>
<dbReference type="PANTHER" id="PTHR32308">
    <property type="entry name" value="LYASE BETA SUBUNIT, PUTATIVE (AFU_ORTHOLOGUE AFUA_4G13030)-RELATED"/>
    <property type="match status" value="1"/>
</dbReference>
<keyword evidence="3" id="KW-0460">Magnesium</keyword>
<accession>A0ABQ4CSR6</accession>
<dbReference type="InterPro" id="IPR054255">
    <property type="entry name" value="DUF6986"/>
</dbReference>
<reference evidence="4 5" key="1">
    <citation type="submission" date="2021-01" db="EMBL/GenBank/DDBJ databases">
        <title>Whole genome shotgun sequence of Asanoa siamensis NBRC 107932.</title>
        <authorList>
            <person name="Komaki H."/>
            <person name="Tamura T."/>
        </authorList>
    </citation>
    <scope>NUCLEOTIDE SEQUENCE [LARGE SCALE GENOMIC DNA]</scope>
    <source>
        <strain evidence="4 5">NBRC 107932</strain>
    </source>
</reference>
<name>A0ABQ4CSR6_9ACTN</name>
<dbReference type="InterPro" id="IPR040442">
    <property type="entry name" value="Pyrv_kinase-like_dom_sf"/>
</dbReference>
<dbReference type="Pfam" id="PF22484">
    <property type="entry name" value="DUF6986"/>
    <property type="match status" value="1"/>
</dbReference>
<evidence type="ECO:0000313" key="5">
    <source>
        <dbReference type="Proteomes" id="UP000604117"/>
    </source>
</evidence>
<evidence type="ECO:0000256" key="2">
    <source>
        <dbReference type="ARBA" id="ARBA00022723"/>
    </source>
</evidence>
<comment type="caution">
    <text evidence="4">The sequence shown here is derived from an EMBL/GenBank/DDBJ whole genome shotgun (WGS) entry which is preliminary data.</text>
</comment>
<dbReference type="EMBL" id="BONE01000030">
    <property type="protein sequence ID" value="GIF74322.1"/>
    <property type="molecule type" value="Genomic_DNA"/>
</dbReference>
<evidence type="ECO:0000313" key="4">
    <source>
        <dbReference type="EMBL" id="GIF74322.1"/>
    </source>
</evidence>